<feature type="chain" id="PRO_5046039356" evidence="2">
    <location>
        <begin position="26"/>
        <end position="425"/>
    </location>
</feature>
<keyword evidence="4" id="KW-1185">Reference proteome</keyword>
<feature type="region of interest" description="Disordered" evidence="1">
    <location>
        <begin position="381"/>
        <end position="410"/>
    </location>
</feature>
<accession>A0ABU1ZQR0</accession>
<proteinExistence type="predicted"/>
<evidence type="ECO:0000313" key="3">
    <source>
        <dbReference type="EMBL" id="MDR7307888.1"/>
    </source>
</evidence>
<reference evidence="3 4" key="1">
    <citation type="submission" date="2023-07" db="EMBL/GenBank/DDBJ databases">
        <title>Sorghum-associated microbial communities from plants grown in Nebraska, USA.</title>
        <authorList>
            <person name="Schachtman D."/>
        </authorList>
    </citation>
    <scope>NUCLEOTIDE SEQUENCE [LARGE SCALE GENOMIC DNA]</scope>
    <source>
        <strain evidence="3 4">BE308</strain>
    </source>
</reference>
<sequence length="425" mass="44368">MPTSHRHSLLATTVLMALGSNASHAQTQVVKPPVAQYWMDVATVRMADMDELPNLGTMGGLAASMAGVKGMGDNSFGATKGMMPGRWLDIAVTTQRKPAGTTATQTIPPGLNLGASLTLLPPEPVASKPAAPQGQGTEDNVPEQPKGRILLYWGCGDTVRAGQPKVLDLANTKPEDYAKFMLGRATRERGATAAPGNAIWPNPQNKQLVPKGASLVGDHKVAGDGIPASLQFGIGQVQDFMPPLTLAATGGGAAAASLAWPAQPQARAYFLNAMGGSDGEMVLWSSAETPEPGWGLMDYLSTPNLDKWLADKTLLPTSQTQCAIPAGIFAKSKGAMVRGIAYGQELNLVYPPRPTDKKVPWAPDWAARVRVKSVATLPLDAAASGRAEPPAKPDVPDDSQSNKSLLPAVPGVPGLGNVLKGLFGR</sequence>
<dbReference type="EMBL" id="JAVDXO010000008">
    <property type="protein sequence ID" value="MDR7307888.1"/>
    <property type="molecule type" value="Genomic_DNA"/>
</dbReference>
<keyword evidence="2" id="KW-0732">Signal</keyword>
<evidence type="ECO:0000256" key="1">
    <source>
        <dbReference type="SAM" id="MobiDB-lite"/>
    </source>
</evidence>
<feature type="signal peptide" evidence="2">
    <location>
        <begin position="1"/>
        <end position="25"/>
    </location>
</feature>
<evidence type="ECO:0000313" key="4">
    <source>
        <dbReference type="Proteomes" id="UP001268089"/>
    </source>
</evidence>
<comment type="caution">
    <text evidence="3">The sequence shown here is derived from an EMBL/GenBank/DDBJ whole genome shotgun (WGS) entry which is preliminary data.</text>
</comment>
<dbReference type="Proteomes" id="UP001268089">
    <property type="component" value="Unassembled WGS sequence"/>
</dbReference>
<evidence type="ECO:0000256" key="2">
    <source>
        <dbReference type="SAM" id="SignalP"/>
    </source>
</evidence>
<protein>
    <submittedName>
        <fullName evidence="3">Uncharacterized protein</fullName>
    </submittedName>
</protein>
<gene>
    <name evidence="3" type="ORF">J2X15_003193</name>
</gene>
<feature type="region of interest" description="Disordered" evidence="1">
    <location>
        <begin position="120"/>
        <end position="144"/>
    </location>
</feature>
<organism evidence="3 4">
    <name type="scientific">Rhodoferax saidenbachensis</name>
    <dbReference type="NCBI Taxonomy" id="1484693"/>
    <lineage>
        <taxon>Bacteria</taxon>
        <taxon>Pseudomonadati</taxon>
        <taxon>Pseudomonadota</taxon>
        <taxon>Betaproteobacteria</taxon>
        <taxon>Burkholderiales</taxon>
        <taxon>Comamonadaceae</taxon>
        <taxon>Rhodoferax</taxon>
    </lineage>
</organism>
<dbReference type="RefSeq" id="WP_310344465.1">
    <property type="nucleotide sequence ID" value="NZ_JAVDXO010000008.1"/>
</dbReference>
<name>A0ABU1ZQR0_9BURK</name>